<dbReference type="InterPro" id="IPR036136">
    <property type="entry name" value="Nit/Sulf_reduc_fer-like_dom_sf"/>
</dbReference>
<gene>
    <name evidence="9" type="primary">cysI</name>
    <name evidence="9" type="ORF">RHSP_12332</name>
</gene>
<evidence type="ECO:0000256" key="2">
    <source>
        <dbReference type="ARBA" id="ARBA00022617"/>
    </source>
</evidence>
<dbReference type="AlphaFoldDB" id="N6U362"/>
<sequence>MGDIAAGRPGCASCRSRGFVGSDRQAGLCRQQGRRCQPDRRSRNRWQALAVAPARAYSCRRPHDGICTGLRRGRSRIHCSLRSPEEIMYRYDEFDHAFVAERVAQFRDQVERRLSGELSEDAFKPLRLMNGVYLQLHAYMLRIAIPYGTLSSRQMRMLAHVARTYDRGYGHFTTRQNLQFNWPKLSEMPDALADLASVEMHAIQTSGNCIRNVTADHFAGAAADEVADPRPYAEILRQWSSVHPEFSFLPRKFKIAVTGAERDRAAIQVHDIGLHLKKNDKGEIGFAVYVGGGQGRTPLVAKLIRDFLPEEDLLSYTTAIMRVYNLHGRRDNKYKARIKILVHEIGAEELARQVEVEFDKLKDTELKLPEADVQAISAYFAPPALPERAEGWESLARWKKADPAFARWVRQNVQPHKNPDYGMVTISLKPIGGIPGDATDVQMDAVADIAEEYAFDEIRVSHEQNLILPHVALADLEAVYRGLVAIGLETANAGLITDIIACPGLDYCALANARSIPVAQEISTRFGSPERQAEIGELKIKISGCINACGHHHVGHIGLLGVEKKGAELYQITLGGSGDEHTSIGEIIGRGFEPDKVTDAIETIVDTYLGLRLDPSEIFLDAYRRVGPQPFKEALYGSSSAAEAA</sequence>
<keyword evidence="5" id="KW-0408">Iron</keyword>
<keyword evidence="6" id="KW-0411">Iron-sulfur</keyword>
<dbReference type="Pfam" id="PF03460">
    <property type="entry name" value="NIR_SIR_ferr"/>
    <property type="match status" value="2"/>
</dbReference>
<dbReference type="GO" id="GO:0051539">
    <property type="term" value="F:4 iron, 4 sulfur cluster binding"/>
    <property type="evidence" value="ECO:0007669"/>
    <property type="project" value="UniProtKB-KW"/>
</dbReference>
<dbReference type="InterPro" id="IPR006067">
    <property type="entry name" value="NO2/SO3_Rdtase_4Fe4S_dom"/>
</dbReference>
<dbReference type="PANTHER" id="PTHR32439:SF9">
    <property type="entry name" value="BLR3264 PROTEIN"/>
    <property type="match status" value="1"/>
</dbReference>
<dbReference type="InterPro" id="IPR005117">
    <property type="entry name" value="NiRdtase/SiRdtase_haem-b_fer"/>
</dbReference>
<dbReference type="InterPro" id="IPR045854">
    <property type="entry name" value="NO2/SO3_Rdtase_4Fe4S_sf"/>
</dbReference>
<dbReference type="SUPFAM" id="SSF55124">
    <property type="entry name" value="Nitrite/Sulfite reductase N-terminal domain-like"/>
    <property type="match status" value="2"/>
</dbReference>
<dbReference type="GO" id="GO:0020037">
    <property type="term" value="F:heme binding"/>
    <property type="evidence" value="ECO:0007669"/>
    <property type="project" value="InterPro"/>
</dbReference>
<dbReference type="GO" id="GO:0046872">
    <property type="term" value="F:metal ion binding"/>
    <property type="evidence" value="ECO:0007669"/>
    <property type="project" value="UniProtKB-KW"/>
</dbReference>
<keyword evidence="3" id="KW-0479">Metal-binding</keyword>
<accession>N6U362</accession>
<evidence type="ECO:0000256" key="6">
    <source>
        <dbReference type="ARBA" id="ARBA00023014"/>
    </source>
</evidence>
<dbReference type="Proteomes" id="UP000012429">
    <property type="component" value="Unassembled WGS sequence"/>
</dbReference>
<name>N6U362_9HYPH</name>
<evidence type="ECO:0000256" key="5">
    <source>
        <dbReference type="ARBA" id="ARBA00023004"/>
    </source>
</evidence>
<feature type="domain" description="Nitrite/Sulfite reductase ferredoxin-like" evidence="8">
    <location>
        <begin position="420"/>
        <end position="485"/>
    </location>
</feature>
<keyword evidence="4" id="KW-0560">Oxidoreductase</keyword>
<dbReference type="SUPFAM" id="SSF56014">
    <property type="entry name" value="Nitrite and sulphite reductase 4Fe-4S domain-like"/>
    <property type="match status" value="2"/>
</dbReference>
<dbReference type="EMBL" id="AQHN01000061">
    <property type="protein sequence ID" value="ENN87054.1"/>
    <property type="molecule type" value="Genomic_DNA"/>
</dbReference>
<evidence type="ECO:0000256" key="3">
    <source>
        <dbReference type="ARBA" id="ARBA00022723"/>
    </source>
</evidence>
<keyword evidence="1" id="KW-0004">4Fe-4S</keyword>
<evidence type="ECO:0000256" key="4">
    <source>
        <dbReference type="ARBA" id="ARBA00023002"/>
    </source>
</evidence>
<evidence type="ECO:0000313" key="10">
    <source>
        <dbReference type="Proteomes" id="UP000012429"/>
    </source>
</evidence>
<feature type="domain" description="Nitrite/sulphite reductase 4Fe-4S" evidence="7">
    <location>
        <begin position="498"/>
        <end position="610"/>
    </location>
</feature>
<protein>
    <submittedName>
        <fullName evidence="9">Sulfite reductase hemoprotein subunit</fullName>
    </submittedName>
</protein>
<dbReference type="PATRIC" id="fig|363754.4.peg.3275"/>
<evidence type="ECO:0000313" key="9">
    <source>
        <dbReference type="EMBL" id="ENN87054.1"/>
    </source>
</evidence>
<keyword evidence="2" id="KW-0349">Heme</keyword>
<dbReference type="STRING" id="363754.RHSP_12332"/>
<organism evidence="9 10">
    <name type="scientific">Rhizobium freirei PRF 81</name>
    <dbReference type="NCBI Taxonomy" id="363754"/>
    <lineage>
        <taxon>Bacteria</taxon>
        <taxon>Pseudomonadati</taxon>
        <taxon>Pseudomonadota</taxon>
        <taxon>Alphaproteobacteria</taxon>
        <taxon>Hyphomicrobiales</taxon>
        <taxon>Rhizobiaceae</taxon>
        <taxon>Rhizobium/Agrobacterium group</taxon>
        <taxon>Rhizobium</taxon>
    </lineage>
</organism>
<reference evidence="9 10" key="1">
    <citation type="journal article" date="2012" name="BMC Genomics">
        <title>Genomic basis of broad host range and environmental adaptability of Rhizobium tropici CIAT 899 and Rhizobium sp. PRF 81 which are used in inoculants for common bean (Phaseolus vulgaris L.).</title>
        <authorList>
            <person name="Ormeno-Orrillo E."/>
            <person name="Menna P."/>
            <person name="Almeida L.G."/>
            <person name="Ollero F.J."/>
            <person name="Nicolas M.F."/>
            <person name="Pains Rodrigues E."/>
            <person name="Shigueyoshi Nakatani A."/>
            <person name="Silva Batista J.S."/>
            <person name="Oliveira Chueire L.M."/>
            <person name="Souza R.C."/>
            <person name="Ribeiro Vasconcelos A.T."/>
            <person name="Megias M."/>
            <person name="Hungria M."/>
            <person name="Martinez-Romero E."/>
        </authorList>
    </citation>
    <scope>NUCLEOTIDE SEQUENCE [LARGE SCALE GENOMIC DNA]</scope>
    <source>
        <strain evidence="9 10">PRF 81</strain>
    </source>
</reference>
<feature type="domain" description="Nitrite/sulphite reductase 4Fe-4S" evidence="7">
    <location>
        <begin position="206"/>
        <end position="360"/>
    </location>
</feature>
<comment type="caution">
    <text evidence="9">The sequence shown here is derived from an EMBL/GenBank/DDBJ whole genome shotgun (WGS) entry which is preliminary data.</text>
</comment>
<dbReference type="Gene3D" id="3.30.413.10">
    <property type="entry name" value="Sulfite Reductase Hemoprotein, domain 1"/>
    <property type="match status" value="2"/>
</dbReference>
<feature type="domain" description="Nitrite/Sulfite reductase ferredoxin-like" evidence="8">
    <location>
        <begin position="139"/>
        <end position="197"/>
    </location>
</feature>
<dbReference type="Pfam" id="PF01077">
    <property type="entry name" value="NIR_SIR"/>
    <property type="match status" value="2"/>
</dbReference>
<evidence type="ECO:0000259" key="7">
    <source>
        <dbReference type="Pfam" id="PF01077"/>
    </source>
</evidence>
<dbReference type="InterPro" id="IPR051329">
    <property type="entry name" value="NIR_SIR_4Fe-4S"/>
</dbReference>
<dbReference type="PANTHER" id="PTHR32439">
    <property type="entry name" value="FERREDOXIN--NITRITE REDUCTASE, CHLOROPLASTIC"/>
    <property type="match status" value="1"/>
</dbReference>
<keyword evidence="10" id="KW-1185">Reference proteome</keyword>
<dbReference type="GO" id="GO:0016491">
    <property type="term" value="F:oxidoreductase activity"/>
    <property type="evidence" value="ECO:0007669"/>
    <property type="project" value="UniProtKB-KW"/>
</dbReference>
<proteinExistence type="predicted"/>
<evidence type="ECO:0000256" key="1">
    <source>
        <dbReference type="ARBA" id="ARBA00022485"/>
    </source>
</evidence>
<evidence type="ECO:0000259" key="8">
    <source>
        <dbReference type="Pfam" id="PF03460"/>
    </source>
</evidence>
<dbReference type="Gene3D" id="3.90.480.10">
    <property type="entry name" value="Sulfite Reductase Hemoprotein,Domain 2"/>
    <property type="match status" value="1"/>
</dbReference>